<reference evidence="3" key="1">
    <citation type="journal article" date="2015" name="BMC Genomics">
        <title>Genomic and transcriptomic analysis of the endophytic fungus Pestalotiopsis fici reveals its lifestyle and high potential for synthesis of natural products.</title>
        <authorList>
            <person name="Wang X."/>
            <person name="Zhang X."/>
            <person name="Liu L."/>
            <person name="Xiang M."/>
            <person name="Wang W."/>
            <person name="Sun X."/>
            <person name="Che Y."/>
            <person name="Guo L."/>
            <person name="Liu G."/>
            <person name="Guo L."/>
            <person name="Wang C."/>
            <person name="Yin W.B."/>
            <person name="Stadler M."/>
            <person name="Zhang X."/>
            <person name="Liu X."/>
        </authorList>
    </citation>
    <scope>NUCLEOTIDE SEQUENCE [LARGE SCALE GENOMIC DNA]</scope>
    <source>
        <strain evidence="3">W106-1 / CGMCC3.15140</strain>
    </source>
</reference>
<feature type="compositionally biased region" description="Acidic residues" evidence="1">
    <location>
        <begin position="427"/>
        <end position="444"/>
    </location>
</feature>
<dbReference type="AlphaFoldDB" id="W3WGK3"/>
<dbReference type="EMBL" id="KI912124">
    <property type="protein sequence ID" value="ETS73055.1"/>
    <property type="molecule type" value="Genomic_DNA"/>
</dbReference>
<dbReference type="HOGENOM" id="CLU_020826_0_0_1"/>
<dbReference type="SUPFAM" id="SSF53474">
    <property type="entry name" value="alpha/beta-Hydrolases"/>
    <property type="match status" value="1"/>
</dbReference>
<dbReference type="PANTHER" id="PTHR47842">
    <property type="entry name" value="EXPRESSED PROTEIN"/>
    <property type="match status" value="1"/>
</dbReference>
<feature type="region of interest" description="Disordered" evidence="1">
    <location>
        <begin position="404"/>
        <end position="444"/>
    </location>
</feature>
<dbReference type="OrthoDB" id="442243at2759"/>
<feature type="region of interest" description="Disordered" evidence="1">
    <location>
        <begin position="518"/>
        <end position="580"/>
    </location>
</feature>
<evidence type="ECO:0000313" key="3">
    <source>
        <dbReference type="Proteomes" id="UP000030651"/>
    </source>
</evidence>
<dbReference type="PANTHER" id="PTHR47842:SF2">
    <property type="entry name" value="DUF676 DOMAIN-CONTAINING PROTEIN"/>
    <property type="match status" value="1"/>
</dbReference>
<evidence type="ECO:0000256" key="1">
    <source>
        <dbReference type="SAM" id="MobiDB-lite"/>
    </source>
</evidence>
<name>W3WGK3_PESFW</name>
<feature type="compositionally biased region" description="Low complexity" evidence="1">
    <location>
        <begin position="519"/>
        <end position="535"/>
    </location>
</feature>
<dbReference type="STRING" id="1229662.W3WGK3"/>
<dbReference type="KEGG" id="pfy:PFICI_15230"/>
<feature type="compositionally biased region" description="Polar residues" evidence="1">
    <location>
        <begin position="546"/>
        <end position="571"/>
    </location>
</feature>
<dbReference type="Proteomes" id="UP000030651">
    <property type="component" value="Unassembled WGS sequence"/>
</dbReference>
<sequence>MPRTLLLCFIHGFKGDDDTFQSFPHDLKIQVAKQIPNHNVESVVYPKYETKGELAQSTEQFLSWLRERVMDVRKAHSEKPWPPHDRDVGVILVAHSMGGFVAADALFSVLNEKIANKDADDTPIFPLIQGILTFDTPYNGLARSMFVYGAFSNYQKVSSVFNVMTAISAAAPAQLSKLSLKRATASAVPARSSNPAWKSWQLIAVKTGTVGAIAAGGVAAYMHRKQIMEGMRNMRNINRESVQESVKEGYQNSVDALGQGLAYINRGNVGKSFEYLSDHFTFIGSLMKQQELSRRLERMGELKGVGIHDFYTSLGENGVWSGGYFVPERTFCAIPEKEHVASHIFSKQVITETEDEVQAHMSMFKRDKNINYEQMTDTASELVISWFNEDSIIVEDPKFAAPAPPEVVEEPVSTTGDGTEIPQTETVADEANVEEDKDYDGDSLPDESPLDIAAAASMVPLPDDDDTAPETIEAKDSAQSTYMRYLFGVAQQAGTGIKSYVPRTMPEMPSGPSFKSYIPSQMPSMPQMPNLPSMSVFSRSKKTDSGTDLTEQVNTNKSPESDTAATMTTTEGPVMEEQKS</sequence>
<dbReference type="eggNOG" id="ENOG502QQEZ">
    <property type="taxonomic scope" value="Eukaryota"/>
</dbReference>
<dbReference type="InterPro" id="IPR029058">
    <property type="entry name" value="AB_hydrolase_fold"/>
</dbReference>
<evidence type="ECO:0000313" key="2">
    <source>
        <dbReference type="EMBL" id="ETS73055.1"/>
    </source>
</evidence>
<keyword evidence="3" id="KW-1185">Reference proteome</keyword>
<organism evidence="2 3">
    <name type="scientific">Pestalotiopsis fici (strain W106-1 / CGMCC3.15140)</name>
    <dbReference type="NCBI Taxonomy" id="1229662"/>
    <lineage>
        <taxon>Eukaryota</taxon>
        <taxon>Fungi</taxon>
        <taxon>Dikarya</taxon>
        <taxon>Ascomycota</taxon>
        <taxon>Pezizomycotina</taxon>
        <taxon>Sordariomycetes</taxon>
        <taxon>Xylariomycetidae</taxon>
        <taxon>Amphisphaeriales</taxon>
        <taxon>Sporocadaceae</taxon>
        <taxon>Pestalotiopsis</taxon>
    </lineage>
</organism>
<dbReference type="OMA" id="EKPWPPH"/>
<dbReference type="Gene3D" id="3.40.50.1820">
    <property type="entry name" value="alpha/beta hydrolase"/>
    <property type="match status" value="1"/>
</dbReference>
<dbReference type="InParanoid" id="W3WGK3"/>
<dbReference type="RefSeq" id="XP_007842002.1">
    <property type="nucleotide sequence ID" value="XM_007843811.1"/>
</dbReference>
<gene>
    <name evidence="2" type="ORF">PFICI_15230</name>
</gene>
<accession>W3WGK3</accession>
<protein>
    <recommendedName>
        <fullName evidence="4">DUF676 domain-containing protein</fullName>
    </recommendedName>
</protein>
<evidence type="ECO:0008006" key="4">
    <source>
        <dbReference type="Google" id="ProtNLM"/>
    </source>
</evidence>
<dbReference type="GeneID" id="19280243"/>
<feature type="compositionally biased region" description="Polar residues" evidence="1">
    <location>
        <begin position="413"/>
        <end position="426"/>
    </location>
</feature>
<proteinExistence type="predicted"/>